<evidence type="ECO:0000259" key="9">
    <source>
        <dbReference type="PROSITE" id="PS50011"/>
    </source>
</evidence>
<dbReference type="Gene3D" id="3.30.200.20">
    <property type="entry name" value="Phosphorylase Kinase, domain 1"/>
    <property type="match status" value="1"/>
</dbReference>
<dbReference type="PROSITE" id="PS00107">
    <property type="entry name" value="PROTEIN_KINASE_ATP"/>
    <property type="match status" value="1"/>
</dbReference>
<dbReference type="InterPro" id="IPR017441">
    <property type="entry name" value="Protein_kinase_ATP_BS"/>
</dbReference>
<dbReference type="PANTHER" id="PTHR11042">
    <property type="entry name" value="EUKARYOTIC TRANSLATION INITIATION FACTOR 2-ALPHA KINASE EIF2-ALPHA KINASE -RELATED"/>
    <property type="match status" value="1"/>
</dbReference>
<evidence type="ECO:0000256" key="4">
    <source>
        <dbReference type="ARBA" id="ARBA00022840"/>
    </source>
</evidence>
<dbReference type="GO" id="GO:0005737">
    <property type="term" value="C:cytoplasm"/>
    <property type="evidence" value="ECO:0007669"/>
    <property type="project" value="TreeGrafter"/>
</dbReference>
<dbReference type="AlphaFoldDB" id="A0A6A5ZL69"/>
<dbReference type="Proteomes" id="UP000799770">
    <property type="component" value="Unassembled WGS sequence"/>
</dbReference>
<comment type="similarity">
    <text evidence="5">Belongs to the protein kinase superfamily. Ser/Thr protein kinase family. GCN2 subfamily.</text>
</comment>
<keyword evidence="3 10" id="KW-0418">Kinase</keyword>
<dbReference type="InterPro" id="IPR008271">
    <property type="entry name" value="Ser/Thr_kinase_AS"/>
</dbReference>
<keyword evidence="4 6" id="KW-0067">ATP-binding</keyword>
<feature type="domain" description="Protein kinase" evidence="9">
    <location>
        <begin position="29"/>
        <end position="312"/>
    </location>
</feature>
<evidence type="ECO:0000256" key="3">
    <source>
        <dbReference type="ARBA" id="ARBA00022777"/>
    </source>
</evidence>
<feature type="region of interest" description="Disordered" evidence="8">
    <location>
        <begin position="1"/>
        <end position="20"/>
    </location>
</feature>
<keyword evidence="1" id="KW-0808">Transferase</keyword>
<reference evidence="10" key="1">
    <citation type="journal article" date="2020" name="Stud. Mycol.">
        <title>101 Dothideomycetes genomes: a test case for predicting lifestyles and emergence of pathogens.</title>
        <authorList>
            <person name="Haridas S."/>
            <person name="Albert R."/>
            <person name="Binder M."/>
            <person name="Bloem J."/>
            <person name="Labutti K."/>
            <person name="Salamov A."/>
            <person name="Andreopoulos B."/>
            <person name="Baker S."/>
            <person name="Barry K."/>
            <person name="Bills G."/>
            <person name="Bluhm B."/>
            <person name="Cannon C."/>
            <person name="Castanera R."/>
            <person name="Culley D."/>
            <person name="Daum C."/>
            <person name="Ezra D."/>
            <person name="Gonzalez J."/>
            <person name="Henrissat B."/>
            <person name="Kuo A."/>
            <person name="Liang C."/>
            <person name="Lipzen A."/>
            <person name="Lutzoni F."/>
            <person name="Magnuson J."/>
            <person name="Mondo S."/>
            <person name="Nolan M."/>
            <person name="Ohm R."/>
            <person name="Pangilinan J."/>
            <person name="Park H.-J."/>
            <person name="Ramirez L."/>
            <person name="Alfaro M."/>
            <person name="Sun H."/>
            <person name="Tritt A."/>
            <person name="Yoshinaga Y."/>
            <person name="Zwiers L.-H."/>
            <person name="Turgeon B."/>
            <person name="Goodwin S."/>
            <person name="Spatafora J."/>
            <person name="Crous P."/>
            <person name="Grigoriev I."/>
        </authorList>
    </citation>
    <scope>NUCLEOTIDE SEQUENCE</scope>
    <source>
        <strain evidence="10">CBS 627.86</strain>
    </source>
</reference>
<keyword evidence="2 6" id="KW-0547">Nucleotide-binding</keyword>
<dbReference type="GO" id="GO:0005524">
    <property type="term" value="F:ATP binding"/>
    <property type="evidence" value="ECO:0007669"/>
    <property type="project" value="UniProtKB-UniRule"/>
</dbReference>
<evidence type="ECO:0000256" key="5">
    <source>
        <dbReference type="ARBA" id="ARBA00037982"/>
    </source>
</evidence>
<evidence type="ECO:0000256" key="6">
    <source>
        <dbReference type="PROSITE-ProRule" id="PRU10141"/>
    </source>
</evidence>
<dbReference type="CDD" id="cd00180">
    <property type="entry name" value="PKc"/>
    <property type="match status" value="1"/>
</dbReference>
<gene>
    <name evidence="10" type="ORF">BDV96DRAFT_485993</name>
</gene>
<dbReference type="SUPFAM" id="SSF56112">
    <property type="entry name" value="Protein kinase-like (PK-like)"/>
    <property type="match status" value="1"/>
</dbReference>
<evidence type="ECO:0000256" key="2">
    <source>
        <dbReference type="ARBA" id="ARBA00022741"/>
    </source>
</evidence>
<dbReference type="PROSITE" id="PS50011">
    <property type="entry name" value="PROTEIN_KINASE_DOM"/>
    <property type="match status" value="1"/>
</dbReference>
<dbReference type="InterPro" id="IPR050339">
    <property type="entry name" value="CC_SR_Kinase"/>
</dbReference>
<protein>
    <submittedName>
        <fullName evidence="10">Kinase-like domain-containing protein</fullName>
    </submittedName>
</protein>
<dbReference type="Gene3D" id="1.10.510.10">
    <property type="entry name" value="Transferase(Phosphotransferase) domain 1"/>
    <property type="match status" value="1"/>
</dbReference>
<dbReference type="GO" id="GO:0005634">
    <property type="term" value="C:nucleus"/>
    <property type="evidence" value="ECO:0007669"/>
    <property type="project" value="TreeGrafter"/>
</dbReference>
<evidence type="ECO:0000256" key="1">
    <source>
        <dbReference type="ARBA" id="ARBA00022679"/>
    </source>
</evidence>
<evidence type="ECO:0000256" key="7">
    <source>
        <dbReference type="RuleBase" id="RU000304"/>
    </source>
</evidence>
<feature type="compositionally biased region" description="Polar residues" evidence="8">
    <location>
        <begin position="1"/>
        <end position="14"/>
    </location>
</feature>
<dbReference type="GO" id="GO:0004674">
    <property type="term" value="F:protein serine/threonine kinase activity"/>
    <property type="evidence" value="ECO:0007669"/>
    <property type="project" value="UniProtKB-KW"/>
</dbReference>
<dbReference type="InterPro" id="IPR000719">
    <property type="entry name" value="Prot_kinase_dom"/>
</dbReference>
<keyword evidence="11" id="KW-1185">Reference proteome</keyword>
<proteinExistence type="inferred from homology"/>
<name>A0A6A5ZL69_9PLEO</name>
<dbReference type="InterPro" id="IPR011009">
    <property type="entry name" value="Kinase-like_dom_sf"/>
</dbReference>
<evidence type="ECO:0000256" key="8">
    <source>
        <dbReference type="SAM" id="MobiDB-lite"/>
    </source>
</evidence>
<evidence type="ECO:0000313" key="11">
    <source>
        <dbReference type="Proteomes" id="UP000799770"/>
    </source>
</evidence>
<evidence type="ECO:0000313" key="10">
    <source>
        <dbReference type="EMBL" id="KAF2119906.1"/>
    </source>
</evidence>
<keyword evidence="7" id="KW-0723">Serine/threonine-protein kinase</keyword>
<accession>A0A6A5ZL69</accession>
<dbReference type="Pfam" id="PF00069">
    <property type="entry name" value="Pkinase"/>
    <property type="match status" value="1"/>
</dbReference>
<dbReference type="EMBL" id="ML977314">
    <property type="protein sequence ID" value="KAF2119906.1"/>
    <property type="molecule type" value="Genomic_DNA"/>
</dbReference>
<sequence length="420" mass="48569">MSSPVSAKKQQSPLDQPPEPQIKTFLDRYKSIKLIGSGGSGDVFLCKDLLKRGTTVAVKVFRVCPDRVPHEVAITKTLGAHENLVKYFEYCNHPSNPRKGMLVMERCQGDLEQWKNKYKGDVPEAFLWRVFKQMSAALAHLHSCGIIHGDFKHQNVLYLEQPGKKWPTLKPADFGTSVVNPDPEPPRGHYATFGWTPPEAEERFGPEFDIWGLGCLIHWLALSCIPVRRINVGVDNPDGDQQAQHWFYHEAHKFIPEHTYCLTRIDVKNDHAKVVRSKLLNHFMMRALDMKYYHRISSHELNRFMEVIEPFVQDLRHRNLEGELDRFNDGHDQDWKELENISDSRVILQIFERIRKLSDDLAKPLLKIMDGKDFAIAHRILGRPMLRGPQIVPGQVGEEMRRGWSIARKPLPRQEQQLRT</sequence>
<organism evidence="10 11">
    <name type="scientific">Lophiotrema nucula</name>
    <dbReference type="NCBI Taxonomy" id="690887"/>
    <lineage>
        <taxon>Eukaryota</taxon>
        <taxon>Fungi</taxon>
        <taxon>Dikarya</taxon>
        <taxon>Ascomycota</taxon>
        <taxon>Pezizomycotina</taxon>
        <taxon>Dothideomycetes</taxon>
        <taxon>Pleosporomycetidae</taxon>
        <taxon>Pleosporales</taxon>
        <taxon>Lophiotremataceae</taxon>
        <taxon>Lophiotrema</taxon>
    </lineage>
</organism>
<dbReference type="OrthoDB" id="310217at2759"/>
<dbReference type="PROSITE" id="PS00108">
    <property type="entry name" value="PROTEIN_KINASE_ST"/>
    <property type="match status" value="1"/>
</dbReference>
<feature type="binding site" evidence="6">
    <location>
        <position position="59"/>
    </location>
    <ligand>
        <name>ATP</name>
        <dbReference type="ChEBI" id="CHEBI:30616"/>
    </ligand>
</feature>